<organism evidence="2 3">
    <name type="scientific">Hypsizygus marmoreus</name>
    <name type="common">White beech mushroom</name>
    <name type="synonym">Agaricus marmoreus</name>
    <dbReference type="NCBI Taxonomy" id="39966"/>
    <lineage>
        <taxon>Eukaryota</taxon>
        <taxon>Fungi</taxon>
        <taxon>Dikarya</taxon>
        <taxon>Basidiomycota</taxon>
        <taxon>Agaricomycotina</taxon>
        <taxon>Agaricomycetes</taxon>
        <taxon>Agaricomycetidae</taxon>
        <taxon>Agaricales</taxon>
        <taxon>Tricholomatineae</taxon>
        <taxon>Lyophyllaceae</taxon>
        <taxon>Hypsizygus</taxon>
    </lineage>
</organism>
<evidence type="ECO:0000256" key="1">
    <source>
        <dbReference type="SAM" id="SignalP"/>
    </source>
</evidence>
<feature type="chain" id="PRO_5016961373" evidence="1">
    <location>
        <begin position="18"/>
        <end position="139"/>
    </location>
</feature>
<proteinExistence type="predicted"/>
<dbReference type="Proteomes" id="UP000076154">
    <property type="component" value="Unassembled WGS sequence"/>
</dbReference>
<evidence type="ECO:0000313" key="3">
    <source>
        <dbReference type="Proteomes" id="UP000076154"/>
    </source>
</evidence>
<name>A0A369JYR8_HYPMA</name>
<sequence>MPLRTFVSLLAVVAVIAKPFDPTPSPSGLCRANAITPSTAAEPTLIMCTAADCASGSCQTSYKLRDVATGGCLPIVATSRRFLSAYIDSPGGATIPFSVWVNRDRAPCPQFLTRIPNINQCTALAGGANAYVLRSGSTP</sequence>
<dbReference type="AlphaFoldDB" id="A0A369JYR8"/>
<accession>A0A369JYR8</accession>
<keyword evidence="1" id="KW-0732">Signal</keyword>
<keyword evidence="3" id="KW-1185">Reference proteome</keyword>
<protein>
    <submittedName>
        <fullName evidence="2">Uncharacterized protein</fullName>
    </submittedName>
</protein>
<reference evidence="2" key="1">
    <citation type="submission" date="2018-04" db="EMBL/GenBank/DDBJ databases">
        <title>Whole genome sequencing of Hypsizygus marmoreus.</title>
        <authorList>
            <person name="Choi I.-G."/>
            <person name="Min B."/>
            <person name="Kim J.-G."/>
            <person name="Kim S."/>
            <person name="Oh Y.-L."/>
            <person name="Kong W.-S."/>
            <person name="Park H."/>
            <person name="Jeong J."/>
            <person name="Song E.-S."/>
        </authorList>
    </citation>
    <scope>NUCLEOTIDE SEQUENCE [LARGE SCALE GENOMIC DNA]</scope>
    <source>
        <strain evidence="2">51987-8</strain>
    </source>
</reference>
<comment type="caution">
    <text evidence="2">The sequence shown here is derived from an EMBL/GenBank/DDBJ whole genome shotgun (WGS) entry which is preliminary data.</text>
</comment>
<dbReference type="InParanoid" id="A0A369JYR8"/>
<evidence type="ECO:0000313" key="2">
    <source>
        <dbReference type="EMBL" id="RDB27499.1"/>
    </source>
</evidence>
<dbReference type="EMBL" id="LUEZ02000015">
    <property type="protein sequence ID" value="RDB27499.1"/>
    <property type="molecule type" value="Genomic_DNA"/>
</dbReference>
<feature type="signal peptide" evidence="1">
    <location>
        <begin position="1"/>
        <end position="17"/>
    </location>
</feature>
<gene>
    <name evidence="2" type="ORF">Hypma_003912</name>
</gene>